<dbReference type="PANTHER" id="PTHR43475">
    <property type="entry name" value="METHYLTHIORIBOSE-1-PHOSPHATE ISOMERASE"/>
    <property type="match status" value="1"/>
</dbReference>
<evidence type="ECO:0000313" key="6">
    <source>
        <dbReference type="EMBL" id="GAV29635.1"/>
    </source>
</evidence>
<evidence type="ECO:0000256" key="3">
    <source>
        <dbReference type="ARBA" id="ARBA00023167"/>
    </source>
</evidence>
<keyword evidence="7" id="KW-1185">Reference proteome</keyword>
<evidence type="ECO:0008006" key="8">
    <source>
        <dbReference type="Google" id="ProtNLM"/>
    </source>
</evidence>
<evidence type="ECO:0000313" key="7">
    <source>
        <dbReference type="Proteomes" id="UP000186136"/>
    </source>
</evidence>
<dbReference type="InterPro" id="IPR000649">
    <property type="entry name" value="IF-2B-related"/>
</dbReference>
<reference evidence="6 7" key="1">
    <citation type="submission" date="2016-08" db="EMBL/GenBank/DDBJ databases">
        <title>Whole genome shotgun sequence of Pichia membranifaciens KS47-1.</title>
        <authorList>
            <person name="Konishi M."/>
            <person name="Ishida M."/>
            <person name="Arakawa T."/>
            <person name="Kato Y."/>
            <person name="Horiuchi J."/>
        </authorList>
    </citation>
    <scope>NUCLEOTIDE SEQUENCE [LARGE SCALE GENOMIC DNA]</scope>
    <source>
        <strain evidence="6 7">KS47-1</strain>
    </source>
</reference>
<dbReference type="InterPro" id="IPR042529">
    <property type="entry name" value="IF_2B-like_C"/>
</dbReference>
<dbReference type="EMBL" id="BDGI01000128">
    <property type="protein sequence ID" value="GAV29635.1"/>
    <property type="molecule type" value="Genomic_DNA"/>
</dbReference>
<dbReference type="GO" id="GO:0019509">
    <property type="term" value="P:L-methionine salvage from methylthioadenosine"/>
    <property type="evidence" value="ECO:0007669"/>
    <property type="project" value="TreeGrafter"/>
</dbReference>
<dbReference type="InterPro" id="IPR037171">
    <property type="entry name" value="NagB/RpiA_transferase-like"/>
</dbReference>
<protein>
    <recommendedName>
        <fullName evidence="8">S-methyl-5-thioribose-1-phosphate isomerase</fullName>
    </recommendedName>
</protein>
<dbReference type="Gene3D" id="1.20.120.420">
    <property type="entry name" value="translation initiation factor eif-2b, domain 1"/>
    <property type="match status" value="1"/>
</dbReference>
<comment type="similarity">
    <text evidence="1 5">Belongs to the eIF-2B alpha/beta/delta subunits family.</text>
</comment>
<dbReference type="Gene3D" id="3.40.50.10470">
    <property type="entry name" value="Translation initiation factor eif-2b, domain 2"/>
    <property type="match status" value="1"/>
</dbReference>
<dbReference type="Pfam" id="PF01008">
    <property type="entry name" value="IF-2B"/>
    <property type="match status" value="1"/>
</dbReference>
<dbReference type="Proteomes" id="UP000186136">
    <property type="component" value="Unassembled WGS sequence"/>
</dbReference>
<proteinExistence type="inferred from homology"/>
<dbReference type="InterPro" id="IPR027363">
    <property type="entry name" value="M1Pi_N"/>
</dbReference>
<evidence type="ECO:0000256" key="1">
    <source>
        <dbReference type="ARBA" id="ARBA00007251"/>
    </source>
</evidence>
<evidence type="ECO:0000256" key="2">
    <source>
        <dbReference type="ARBA" id="ARBA00022605"/>
    </source>
</evidence>
<keyword evidence="3" id="KW-0486">Methionine biosynthesis</keyword>
<dbReference type="SUPFAM" id="SSF100950">
    <property type="entry name" value="NagB/RpiA/CoA transferase-like"/>
    <property type="match status" value="1"/>
</dbReference>
<keyword evidence="2" id="KW-0028">Amino-acid biosynthesis</keyword>
<name>A0A1Q2YJD6_9ASCO</name>
<dbReference type="NCBIfam" id="TIGR00512">
    <property type="entry name" value="salvage_mtnA"/>
    <property type="match status" value="1"/>
</dbReference>
<dbReference type="InterPro" id="IPR011559">
    <property type="entry name" value="Initiation_fac_2B_a/b/d"/>
</dbReference>
<dbReference type="AlphaFoldDB" id="A0A1Q2YJD6"/>
<dbReference type="NCBIfam" id="TIGR00524">
    <property type="entry name" value="eIF-2B_rel"/>
    <property type="match status" value="1"/>
</dbReference>
<evidence type="ECO:0000256" key="4">
    <source>
        <dbReference type="ARBA" id="ARBA00023235"/>
    </source>
</evidence>
<comment type="caution">
    <text evidence="6">The sequence shown here is derived from an EMBL/GenBank/DDBJ whole genome shotgun (WGS) entry which is preliminary data.</text>
</comment>
<organism evidence="6 7">
    <name type="scientific">Pichia membranifaciens</name>
    <dbReference type="NCBI Taxonomy" id="4926"/>
    <lineage>
        <taxon>Eukaryota</taxon>
        <taxon>Fungi</taxon>
        <taxon>Dikarya</taxon>
        <taxon>Ascomycota</taxon>
        <taxon>Saccharomycotina</taxon>
        <taxon>Pichiomycetes</taxon>
        <taxon>Pichiales</taxon>
        <taxon>Pichiaceae</taxon>
        <taxon>Pichia</taxon>
    </lineage>
</organism>
<dbReference type="OrthoDB" id="2461at2759"/>
<gene>
    <name evidence="6" type="ORF">PMKS-003136</name>
</gene>
<dbReference type="InterPro" id="IPR005251">
    <property type="entry name" value="IF-M1Pi"/>
</dbReference>
<evidence type="ECO:0000256" key="5">
    <source>
        <dbReference type="RuleBase" id="RU003814"/>
    </source>
</evidence>
<dbReference type="FunFam" id="1.20.120.420:FF:000003">
    <property type="entry name" value="Methylthioribose-1-phosphate isomerase"/>
    <property type="match status" value="1"/>
</dbReference>
<dbReference type="GO" id="GO:0046523">
    <property type="term" value="F:S-methyl-5-thioribose-1-phosphate isomerase activity"/>
    <property type="evidence" value="ECO:0007669"/>
    <property type="project" value="TreeGrafter"/>
</dbReference>
<sequence length="430" mass="48343">MKKASMSLQAIKFSATPEVSLSILNQLQIPYQSKYINIDSIAPISGLTTFSGYEAIKGMYTRGAPAIMLVGCFSIVIELNRVLHGGIDSAQYFKYDLNDAGSFKRRLLERIDQLIKSRPTAVNLANGCQKIKKIVVSHESSDLELLYTRILQFSEDLYKEDYQSNINIGEHGLQYIKDVLKKENFKGPFSVMTICNTGSLATSGYGTALGIIRHLHQYLSKDKSTDDFYFEHAYPCETRPYNQGSRLTAYELQYEKIPFTLITDNMPSFLIDSLNRKEQHTNQGSLASLASTAPIRFIIVGSDRIVKNGDLANKIGTFQLSLLSKLYDEIKFIGAAPTPTIDYSTKSGEDIKIEERPKDELTMVLGAKMNGNMFAEDKESKDVVLERVRMAPLEIDVWNPSFDVTPHQNIDCIVTEKEYLVKDSSGEFHL</sequence>
<dbReference type="PANTHER" id="PTHR43475:SF1">
    <property type="entry name" value="METHYLTHIORIBOSE-1-PHOSPHATE ISOMERASE"/>
    <property type="match status" value="1"/>
</dbReference>
<keyword evidence="4" id="KW-0413">Isomerase</keyword>
<accession>A0A1Q2YJD6</accession>